<proteinExistence type="inferred from homology"/>
<dbReference type="eggNOG" id="COG4118">
    <property type="taxonomic scope" value="Bacteria"/>
</dbReference>
<dbReference type="HOGENOM" id="CLU_163140_1_0_5"/>
<dbReference type="SUPFAM" id="SSF143120">
    <property type="entry name" value="YefM-like"/>
    <property type="match status" value="1"/>
</dbReference>
<organism evidence="2 3">
    <name type="scientific">Neorhizobium galegae bv. officinalis bv. officinalis str. HAMBI 1141</name>
    <dbReference type="NCBI Taxonomy" id="1028801"/>
    <lineage>
        <taxon>Bacteria</taxon>
        <taxon>Pseudomonadati</taxon>
        <taxon>Pseudomonadota</taxon>
        <taxon>Alphaproteobacteria</taxon>
        <taxon>Hyphomicrobiales</taxon>
        <taxon>Rhizobiaceae</taxon>
        <taxon>Rhizobium/Agrobacterium group</taxon>
        <taxon>Neorhizobium</taxon>
    </lineage>
</organism>
<name>A0A068T3Q5_NEOGA</name>
<evidence type="ECO:0000313" key="2">
    <source>
        <dbReference type="EMBL" id="CDN53112.1"/>
    </source>
</evidence>
<reference evidence="3" key="1">
    <citation type="journal article" date="2014" name="BMC Genomics">
        <title>Genome sequencing of two Neorhizobium galegae strains reveals a noeT gene responsible for the unusual acetylation of the nodulation factors.</title>
        <authorList>
            <person name="Osterman J."/>
            <person name="Marsh J."/>
            <person name="Laine P.K."/>
            <person name="Zeng Z."/>
            <person name="Alatalo E."/>
            <person name="Sullivan J.T."/>
            <person name="Young J.P."/>
            <person name="Thomas-Oates J."/>
            <person name="Paulin L."/>
            <person name="Lindstrom K."/>
        </authorList>
    </citation>
    <scope>NUCLEOTIDE SEQUENCE [LARGE SCALE GENOMIC DNA]</scope>
    <source>
        <strain evidence="3">HAMBI 1141</strain>
    </source>
</reference>
<protein>
    <submittedName>
        <fullName evidence="2">Prevent-host-death family protein</fullName>
    </submittedName>
</protein>
<dbReference type="EMBL" id="HG938355">
    <property type="protein sequence ID" value="CDN53112.1"/>
    <property type="molecule type" value="Genomic_DNA"/>
</dbReference>
<dbReference type="KEGG" id="ngl:RG1141_CH07520"/>
<dbReference type="Proteomes" id="UP000028186">
    <property type="component" value="Chromosome I"/>
</dbReference>
<sequence length="88" mass="9432">MPDVSLKNVKAGLSGFADQADAGEFVTMTQHEKPAAVIVSLEAAEVAGKAVPEDGSNLVRYLRNFHLDADIDDDVFTRNSSPSREADL</sequence>
<accession>A0A068T3Q5</accession>
<comment type="similarity">
    <text evidence="1">Belongs to the phD/YefM antitoxin family.</text>
</comment>
<dbReference type="InterPro" id="IPR036165">
    <property type="entry name" value="YefM-like_sf"/>
</dbReference>
<gene>
    <name evidence="2" type="ORF">RG1141_CH07520</name>
</gene>
<evidence type="ECO:0000256" key="1">
    <source>
        <dbReference type="ARBA" id="ARBA00009981"/>
    </source>
</evidence>
<evidence type="ECO:0000313" key="3">
    <source>
        <dbReference type="Proteomes" id="UP000028186"/>
    </source>
</evidence>
<dbReference type="PATRIC" id="fig|1028801.3.peg.765"/>
<dbReference type="AlphaFoldDB" id="A0A068T3Q5"/>
<dbReference type="Gene3D" id="3.40.1620.10">
    <property type="entry name" value="YefM-like domain"/>
    <property type="match status" value="1"/>
</dbReference>